<evidence type="ECO:0000259" key="1">
    <source>
        <dbReference type="Pfam" id="PF12728"/>
    </source>
</evidence>
<reference evidence="2 3" key="1">
    <citation type="submission" date="2016-02" db="EMBL/GenBank/DDBJ databases">
        <title>Draft Genome for Tepidibacillus decaturensis nov. sp. Strain Z9, an Anaerobic, Moderately Thermophilic and Heterotrophic Bacterium from Deep Subsurface of the Illinois Basin, USA.</title>
        <authorList>
            <person name="Dong Y."/>
            <person name="Chang J.Y."/>
            <person name="Sanford R."/>
            <person name="Fouke B.W."/>
        </authorList>
    </citation>
    <scope>NUCLEOTIDE SEQUENCE [LARGE SCALE GENOMIC DNA]</scope>
    <source>
        <strain evidence="2 3">Z9</strain>
    </source>
</reference>
<evidence type="ECO:0000313" key="3">
    <source>
        <dbReference type="Proteomes" id="UP000070352"/>
    </source>
</evidence>
<evidence type="ECO:0000313" key="2">
    <source>
        <dbReference type="EMBL" id="KXG42650.1"/>
    </source>
</evidence>
<dbReference type="STRING" id="1413211.U473_00260"/>
<dbReference type="AlphaFoldDB" id="A0A135L0Y0"/>
<sequence>MSENDVLYTVNEVSKLIKTNPAYVYELIKAGLLPVLKLPNYKIRRSALLEFLEKYEGMDLTKPQQIKQLYPDKSS</sequence>
<dbReference type="Proteomes" id="UP000070352">
    <property type="component" value="Unassembled WGS sequence"/>
</dbReference>
<proteinExistence type="predicted"/>
<dbReference type="EMBL" id="LSKU01000001">
    <property type="protein sequence ID" value="KXG42650.1"/>
    <property type="molecule type" value="Genomic_DNA"/>
</dbReference>
<name>A0A135L0Y0_9BACI</name>
<feature type="domain" description="Helix-turn-helix" evidence="1">
    <location>
        <begin position="7"/>
        <end position="54"/>
    </location>
</feature>
<organism evidence="2 3">
    <name type="scientific">Tepidibacillus decaturensis</name>
    <dbReference type="NCBI Taxonomy" id="1413211"/>
    <lineage>
        <taxon>Bacteria</taxon>
        <taxon>Bacillati</taxon>
        <taxon>Bacillota</taxon>
        <taxon>Bacilli</taxon>
        <taxon>Bacillales</taxon>
        <taxon>Bacillaceae</taxon>
        <taxon>Tepidibacillus</taxon>
    </lineage>
</organism>
<comment type="caution">
    <text evidence="2">The sequence shown here is derived from an EMBL/GenBank/DDBJ whole genome shotgun (WGS) entry which is preliminary data.</text>
</comment>
<accession>A0A135L0Y0</accession>
<keyword evidence="3" id="KW-1185">Reference proteome</keyword>
<dbReference type="OrthoDB" id="2083128at2"/>
<dbReference type="InterPro" id="IPR041657">
    <property type="entry name" value="HTH_17"/>
</dbReference>
<dbReference type="RefSeq" id="WP_068722308.1">
    <property type="nucleotide sequence ID" value="NZ_LSKU01000001.1"/>
</dbReference>
<protein>
    <submittedName>
        <fullName evidence="2">Excisionase</fullName>
    </submittedName>
</protein>
<dbReference type="Pfam" id="PF12728">
    <property type="entry name" value="HTH_17"/>
    <property type="match status" value="1"/>
</dbReference>
<gene>
    <name evidence="2" type="ORF">U473_00260</name>
</gene>